<gene>
    <name evidence="3" type="ORF">GUJ93_ZPchr0010g9179</name>
</gene>
<feature type="compositionally biased region" description="Pro residues" evidence="2">
    <location>
        <begin position="38"/>
        <end position="49"/>
    </location>
</feature>
<feature type="region of interest" description="Disordered" evidence="2">
    <location>
        <begin position="1"/>
        <end position="125"/>
    </location>
</feature>
<dbReference type="GO" id="GO:0008017">
    <property type="term" value="F:microtubule binding"/>
    <property type="evidence" value="ECO:0007669"/>
    <property type="project" value="TreeGrafter"/>
</dbReference>
<evidence type="ECO:0000256" key="2">
    <source>
        <dbReference type="SAM" id="MobiDB-lite"/>
    </source>
</evidence>
<dbReference type="OrthoDB" id="542108at2759"/>
<sequence>MVVTASTTTPSRGMRAASTSGSAPPPADTRASTSSSGPPSPPPPHPLPPTARNQRRRVREVSSRYLSAPIQVTTRRPTPSPRLSSSFSSCCSMPSPRTQHRPTTPFANENHPPTPSAAASSSSSKRAVVNLFDEMLVPTHHRPCPPTPFAGGVYSATSTAVTPKTNRSSSGSAIAVQRRGYLRQSTLACPSFDFSDASSQTWTKAIDFSDSVGIGDVDFVSATCDTPTLISPSYVRGRASCNELRSSLPEISGSGRASSPVYHRSLNSALRNCPGLLGKGKVAWAKPPQPPGGLKAIEVKNVGGMMGGNIKKASVRQEDAHQLRMMDNCYLQYRLLNAQAEGAAKAKIATAEKSLYMQSKRITDLRDSVAEKKAKLECLKKVERMCSTVGGQVHYLEQWSNLDGDHSSCLTRATTALYDASLRLPITGNIRVNIGKITEVLNSAMQMLEPLSPCIENVLPKVGEIDDVAYNLAKVVGIEKLLIEQCGNLLCQAHDMQVCSTKTVEERNGHDVYYSNAILTTICIYMLICSTTHGATADHLQLRR</sequence>
<keyword evidence="4" id="KW-1185">Reference proteome</keyword>
<comment type="similarity">
    <text evidence="1">Belongs to the QWRF family.</text>
</comment>
<proteinExistence type="inferred from homology"/>
<dbReference type="GO" id="GO:0051225">
    <property type="term" value="P:spindle assembly"/>
    <property type="evidence" value="ECO:0007669"/>
    <property type="project" value="TreeGrafter"/>
</dbReference>
<evidence type="ECO:0000313" key="4">
    <source>
        <dbReference type="Proteomes" id="UP000729402"/>
    </source>
</evidence>
<dbReference type="PANTHER" id="PTHR31807">
    <property type="entry name" value="AUGMIN FAMILY MEMBER"/>
    <property type="match status" value="1"/>
</dbReference>
<dbReference type="Pfam" id="PF04484">
    <property type="entry name" value="QWRF"/>
    <property type="match status" value="1"/>
</dbReference>
<evidence type="ECO:0000313" key="3">
    <source>
        <dbReference type="EMBL" id="KAG8087070.1"/>
    </source>
</evidence>
<feature type="compositionally biased region" description="Low complexity" evidence="2">
    <location>
        <begin position="75"/>
        <end position="97"/>
    </location>
</feature>
<reference evidence="3" key="2">
    <citation type="submission" date="2021-02" db="EMBL/GenBank/DDBJ databases">
        <authorList>
            <person name="Kimball J.A."/>
            <person name="Haas M.W."/>
            <person name="Macchietto M."/>
            <person name="Kono T."/>
            <person name="Duquette J."/>
            <person name="Shao M."/>
        </authorList>
    </citation>
    <scope>NUCLEOTIDE SEQUENCE</scope>
    <source>
        <tissue evidence="3">Fresh leaf tissue</tissue>
    </source>
</reference>
<dbReference type="Proteomes" id="UP000729402">
    <property type="component" value="Unassembled WGS sequence"/>
</dbReference>
<organism evidence="3 4">
    <name type="scientific">Zizania palustris</name>
    <name type="common">Northern wild rice</name>
    <dbReference type="NCBI Taxonomy" id="103762"/>
    <lineage>
        <taxon>Eukaryota</taxon>
        <taxon>Viridiplantae</taxon>
        <taxon>Streptophyta</taxon>
        <taxon>Embryophyta</taxon>
        <taxon>Tracheophyta</taxon>
        <taxon>Spermatophyta</taxon>
        <taxon>Magnoliopsida</taxon>
        <taxon>Liliopsida</taxon>
        <taxon>Poales</taxon>
        <taxon>Poaceae</taxon>
        <taxon>BOP clade</taxon>
        <taxon>Oryzoideae</taxon>
        <taxon>Oryzeae</taxon>
        <taxon>Zizaniinae</taxon>
        <taxon>Zizania</taxon>
    </lineage>
</organism>
<name>A0A8J6BLR0_ZIZPA</name>
<protein>
    <submittedName>
        <fullName evidence="3">Uncharacterized protein</fullName>
    </submittedName>
</protein>
<accession>A0A8J6BLR0</accession>
<comment type="caution">
    <text evidence="3">The sequence shown here is derived from an EMBL/GenBank/DDBJ whole genome shotgun (WGS) entry which is preliminary data.</text>
</comment>
<dbReference type="AlphaFoldDB" id="A0A8J6BLR0"/>
<dbReference type="GO" id="GO:0005737">
    <property type="term" value="C:cytoplasm"/>
    <property type="evidence" value="ECO:0007669"/>
    <property type="project" value="TreeGrafter"/>
</dbReference>
<feature type="compositionally biased region" description="Polar residues" evidence="2">
    <location>
        <begin position="1"/>
        <end position="11"/>
    </location>
</feature>
<dbReference type="InterPro" id="IPR007573">
    <property type="entry name" value="QWRF"/>
</dbReference>
<dbReference type="PANTHER" id="PTHR31807:SF6">
    <property type="entry name" value="PROTEIN ENDOSPERM DEFECTIVE 1-RELATED"/>
    <property type="match status" value="1"/>
</dbReference>
<evidence type="ECO:0000256" key="1">
    <source>
        <dbReference type="ARBA" id="ARBA00010016"/>
    </source>
</evidence>
<dbReference type="GO" id="GO:0005880">
    <property type="term" value="C:nuclear microtubule"/>
    <property type="evidence" value="ECO:0007669"/>
    <property type="project" value="TreeGrafter"/>
</dbReference>
<reference evidence="3" key="1">
    <citation type="journal article" date="2021" name="bioRxiv">
        <title>Whole Genome Assembly and Annotation of Northern Wild Rice, Zizania palustris L., Supports a Whole Genome Duplication in the Zizania Genus.</title>
        <authorList>
            <person name="Haas M."/>
            <person name="Kono T."/>
            <person name="Macchietto M."/>
            <person name="Millas R."/>
            <person name="McGilp L."/>
            <person name="Shao M."/>
            <person name="Duquette J."/>
            <person name="Hirsch C.N."/>
            <person name="Kimball J."/>
        </authorList>
    </citation>
    <scope>NUCLEOTIDE SEQUENCE</scope>
    <source>
        <tissue evidence="3">Fresh leaf tissue</tissue>
    </source>
</reference>
<dbReference type="EMBL" id="JAAALK010000082">
    <property type="protein sequence ID" value="KAG8087070.1"/>
    <property type="molecule type" value="Genomic_DNA"/>
</dbReference>